<feature type="transmembrane region" description="Helical" evidence="10">
    <location>
        <begin position="160"/>
        <end position="181"/>
    </location>
</feature>
<dbReference type="GO" id="GO:0050909">
    <property type="term" value="P:sensory perception of taste"/>
    <property type="evidence" value="ECO:0007669"/>
    <property type="project" value="InterPro"/>
</dbReference>
<dbReference type="InterPro" id="IPR013604">
    <property type="entry name" value="7TM_chemorcpt"/>
</dbReference>
<dbReference type="GO" id="GO:0005886">
    <property type="term" value="C:plasma membrane"/>
    <property type="evidence" value="ECO:0007669"/>
    <property type="project" value="UniProtKB-SubCell"/>
</dbReference>
<keyword evidence="6 10" id="KW-1133">Transmembrane helix</keyword>
<keyword evidence="4 10" id="KW-0812">Transmembrane</keyword>
<keyword evidence="9" id="KW-0449">Lipoprotein</keyword>
<dbReference type="PRINTS" id="PR00449">
    <property type="entry name" value="RASTRNSFRMNG"/>
</dbReference>
<dbReference type="FunFam" id="3.40.50.300:FF:001447">
    <property type="entry name" value="Ras-related protein Rab-1B"/>
    <property type="match status" value="1"/>
</dbReference>
<keyword evidence="8 10" id="KW-0472">Membrane</keyword>
<dbReference type="SMART" id="SM00174">
    <property type="entry name" value="RHO"/>
    <property type="match status" value="1"/>
</dbReference>
<sequence>MGIMLVYDITSKRTFENVTNWLQEIREHATEGVEKILIGNKCEMENSRQVSQEEAKAIAQENDMLFFETSAKANFNVEEAFQYLARVILNKIHNQGLYPDSLFSSIIARKCAQVWSILLTALSIQQIYEVSSFAYRGVKSESWSHIVATGIESFSRNETCFLVVYAVDFIQRLAILIVYWFPSSMSDNTHAKTRGHDDSVFAVLDIFLTNLIVLDTLCFVFIGVIKYFEGGLIFINSKLDEILQELKQVEEQEHIKMLNIKHDLTGVISPFGPYFSEYTFTPTLLHSKVEDSSKSFENQLLHMHTEFLKHLQNVEFYIGILSLVAFFMLTTILIFDSFFAITAASDQGFLKPVPLGFTARTIIACAKLITLTNAVHYLETEEGKVSLLATKILFHCCILRRKRKGLSGGRRRTMQRLALAHPFAISALGYFQVNRGTVTSILSVISTYLVVLLQFSMSNSA</sequence>
<keyword evidence="3" id="KW-1003">Cell membrane</keyword>
<comment type="subcellular location">
    <subcellularLocation>
        <location evidence="1">Cell membrane</location>
        <topology evidence="1">Multi-pass membrane protein</topology>
    </subcellularLocation>
</comment>
<protein>
    <submittedName>
        <fullName evidence="11">Ras-related protein Rab-13</fullName>
    </submittedName>
</protein>
<keyword evidence="9" id="KW-0636">Prenylation</keyword>
<dbReference type="PROSITE" id="PS51421">
    <property type="entry name" value="RAS"/>
    <property type="match status" value="1"/>
</dbReference>
<evidence type="ECO:0000256" key="5">
    <source>
        <dbReference type="ARBA" id="ARBA00022741"/>
    </source>
</evidence>
<gene>
    <name evidence="11" type="ORF">Fcan01_05606</name>
</gene>
<dbReference type="EMBL" id="LNIX01000002">
    <property type="protein sequence ID" value="OXA60983.1"/>
    <property type="molecule type" value="Genomic_DNA"/>
</dbReference>
<evidence type="ECO:0000313" key="12">
    <source>
        <dbReference type="Proteomes" id="UP000198287"/>
    </source>
</evidence>
<dbReference type="InterPro" id="IPR001806">
    <property type="entry name" value="Small_GTPase"/>
</dbReference>
<evidence type="ECO:0000256" key="6">
    <source>
        <dbReference type="ARBA" id="ARBA00022989"/>
    </source>
</evidence>
<dbReference type="PANTHER" id="PTHR47980">
    <property type="entry name" value="LD44762P"/>
    <property type="match status" value="1"/>
</dbReference>
<accession>A0A226ETP8</accession>
<organism evidence="11 12">
    <name type="scientific">Folsomia candida</name>
    <name type="common">Springtail</name>
    <dbReference type="NCBI Taxonomy" id="158441"/>
    <lineage>
        <taxon>Eukaryota</taxon>
        <taxon>Metazoa</taxon>
        <taxon>Ecdysozoa</taxon>
        <taxon>Arthropoda</taxon>
        <taxon>Hexapoda</taxon>
        <taxon>Collembola</taxon>
        <taxon>Entomobryomorpha</taxon>
        <taxon>Isotomoidea</taxon>
        <taxon>Isotomidae</taxon>
        <taxon>Proisotominae</taxon>
        <taxon>Folsomia</taxon>
    </lineage>
</organism>
<dbReference type="Pfam" id="PF08395">
    <property type="entry name" value="7tm_7"/>
    <property type="match status" value="1"/>
</dbReference>
<feature type="transmembrane region" description="Helical" evidence="10">
    <location>
        <begin position="316"/>
        <end position="341"/>
    </location>
</feature>
<dbReference type="Gene3D" id="3.40.50.300">
    <property type="entry name" value="P-loop containing nucleotide triphosphate hydrolases"/>
    <property type="match status" value="1"/>
</dbReference>
<feature type="transmembrane region" description="Helical" evidence="10">
    <location>
        <begin position="201"/>
        <end position="228"/>
    </location>
</feature>
<evidence type="ECO:0000256" key="2">
    <source>
        <dbReference type="ARBA" id="ARBA00006270"/>
    </source>
</evidence>
<dbReference type="SMART" id="SM00173">
    <property type="entry name" value="RAS"/>
    <property type="match status" value="1"/>
</dbReference>
<dbReference type="GO" id="GO:0005525">
    <property type="term" value="F:GTP binding"/>
    <property type="evidence" value="ECO:0007669"/>
    <property type="project" value="UniProtKB-KW"/>
</dbReference>
<name>A0A226ETP8_FOLCA</name>
<evidence type="ECO:0000256" key="9">
    <source>
        <dbReference type="ARBA" id="ARBA00023289"/>
    </source>
</evidence>
<evidence type="ECO:0000256" key="3">
    <source>
        <dbReference type="ARBA" id="ARBA00022475"/>
    </source>
</evidence>
<dbReference type="InterPro" id="IPR027417">
    <property type="entry name" value="P-loop_NTPase"/>
</dbReference>
<dbReference type="OrthoDB" id="9989112at2759"/>
<proteinExistence type="inferred from homology"/>
<evidence type="ECO:0000256" key="1">
    <source>
        <dbReference type="ARBA" id="ARBA00004651"/>
    </source>
</evidence>
<dbReference type="AlphaFoldDB" id="A0A226ETP8"/>
<feature type="transmembrane region" description="Helical" evidence="10">
    <location>
        <begin position="437"/>
        <end position="455"/>
    </location>
</feature>
<evidence type="ECO:0000256" key="8">
    <source>
        <dbReference type="ARBA" id="ARBA00023136"/>
    </source>
</evidence>
<dbReference type="SUPFAM" id="SSF52540">
    <property type="entry name" value="P-loop containing nucleoside triphosphate hydrolases"/>
    <property type="match status" value="1"/>
</dbReference>
<keyword evidence="5" id="KW-0547">Nucleotide-binding</keyword>
<dbReference type="InterPro" id="IPR050305">
    <property type="entry name" value="Small_GTPase_Rab"/>
</dbReference>
<dbReference type="PROSITE" id="PS51419">
    <property type="entry name" value="RAB"/>
    <property type="match status" value="1"/>
</dbReference>
<dbReference type="Proteomes" id="UP000198287">
    <property type="component" value="Unassembled WGS sequence"/>
</dbReference>
<keyword evidence="12" id="KW-1185">Reference proteome</keyword>
<dbReference type="GO" id="GO:0003924">
    <property type="term" value="F:GTPase activity"/>
    <property type="evidence" value="ECO:0007669"/>
    <property type="project" value="InterPro"/>
</dbReference>
<dbReference type="STRING" id="158441.A0A226ETP8"/>
<evidence type="ECO:0000256" key="10">
    <source>
        <dbReference type="SAM" id="Phobius"/>
    </source>
</evidence>
<evidence type="ECO:0000256" key="4">
    <source>
        <dbReference type="ARBA" id="ARBA00022692"/>
    </source>
</evidence>
<dbReference type="SMART" id="SM00175">
    <property type="entry name" value="RAB"/>
    <property type="match status" value="1"/>
</dbReference>
<reference evidence="11 12" key="1">
    <citation type="submission" date="2015-12" db="EMBL/GenBank/DDBJ databases">
        <title>The genome of Folsomia candida.</title>
        <authorList>
            <person name="Faddeeva A."/>
            <person name="Derks M.F."/>
            <person name="Anvar Y."/>
            <person name="Smit S."/>
            <person name="Van Straalen N."/>
            <person name="Roelofs D."/>
        </authorList>
    </citation>
    <scope>NUCLEOTIDE SEQUENCE [LARGE SCALE GENOMIC DNA]</scope>
    <source>
        <strain evidence="11 12">VU population</strain>
        <tissue evidence="11">Whole body</tissue>
    </source>
</reference>
<comment type="similarity">
    <text evidence="2">Belongs to the small GTPase superfamily. Rab family.</text>
</comment>
<keyword evidence="7" id="KW-0342">GTP-binding</keyword>
<dbReference type="Pfam" id="PF00071">
    <property type="entry name" value="Ras"/>
    <property type="match status" value="1"/>
</dbReference>
<evidence type="ECO:0000313" key="11">
    <source>
        <dbReference type="EMBL" id="OXA60983.1"/>
    </source>
</evidence>
<evidence type="ECO:0000256" key="7">
    <source>
        <dbReference type="ARBA" id="ARBA00023134"/>
    </source>
</evidence>
<comment type="caution">
    <text evidence="11">The sequence shown here is derived from an EMBL/GenBank/DDBJ whole genome shotgun (WGS) entry which is preliminary data.</text>
</comment>